<keyword evidence="3" id="KW-0418">Kinase</keyword>
<gene>
    <name evidence="3" type="ORF">H0484_04860</name>
</gene>
<dbReference type="InterPro" id="IPR022488">
    <property type="entry name" value="PPK2-related"/>
</dbReference>
<feature type="region of interest" description="Disordered" evidence="1">
    <location>
        <begin position="292"/>
        <end position="314"/>
    </location>
</feature>
<evidence type="ECO:0000259" key="2">
    <source>
        <dbReference type="Pfam" id="PF03976"/>
    </source>
</evidence>
<dbReference type="RefSeq" id="WP_226953325.1">
    <property type="nucleotide sequence ID" value="NZ_JACDXW010000002.1"/>
</dbReference>
<dbReference type="SUPFAM" id="SSF52540">
    <property type="entry name" value="P-loop containing nucleoside triphosphate hydrolases"/>
    <property type="match status" value="1"/>
</dbReference>
<dbReference type="NCBIfam" id="TIGR03709">
    <property type="entry name" value="PPK2_rel_1"/>
    <property type="match status" value="1"/>
</dbReference>
<dbReference type="Pfam" id="PF03976">
    <property type="entry name" value="PPK2"/>
    <property type="match status" value="1"/>
</dbReference>
<dbReference type="InterPro" id="IPR022300">
    <property type="entry name" value="PPK2-rel_1"/>
</dbReference>
<dbReference type="GO" id="GO:0016301">
    <property type="term" value="F:kinase activity"/>
    <property type="evidence" value="ECO:0007669"/>
    <property type="project" value="UniProtKB-KW"/>
</dbReference>
<feature type="compositionally biased region" description="Basic and acidic residues" evidence="1">
    <location>
        <begin position="293"/>
        <end position="314"/>
    </location>
</feature>
<evidence type="ECO:0000313" key="3">
    <source>
        <dbReference type="EMBL" id="MCB5363085.1"/>
    </source>
</evidence>
<proteinExistence type="predicted"/>
<sequence>MAKTNSTPGIIGSNYLLPHVDRGNIAQWPSSTELFYKNKRDYEEQLAAYGERLSNRQEMLFAGSQQALLLVFQAMDAAGKDSTIKATLTGINPQGCDVTSFRAPSERDLSHDFLWKAQRHLPSRGMMAVFNRSYYEDVLVVRVHPEFLEGAGMGHRMNDLSALWRERYASIVDFEGHLTRNNTRVVKFFLNVSPEEQRKRLIARLDDPTKHWKFDPSDVAERGHWDDYMQAYQDCLGATHTENSPWYVIPADDKENMRLIVAQILQETLDSMSLNYPKPALDFEVQSQVWRKALGDKPKDKEKGKNGKNGKNTD</sequence>
<accession>A0ABS8CAN3</accession>
<dbReference type="Proteomes" id="UP000776983">
    <property type="component" value="Unassembled WGS sequence"/>
</dbReference>
<organism evidence="3 4">
    <name type="scientific">Mesopusillimonas faecipullorum</name>
    <dbReference type="NCBI Taxonomy" id="2755040"/>
    <lineage>
        <taxon>Bacteria</taxon>
        <taxon>Pseudomonadati</taxon>
        <taxon>Pseudomonadota</taxon>
        <taxon>Betaproteobacteria</taxon>
        <taxon>Burkholderiales</taxon>
        <taxon>Alcaligenaceae</taxon>
        <taxon>Mesopusillimonas</taxon>
    </lineage>
</organism>
<reference evidence="3 4" key="1">
    <citation type="submission" date="2020-07" db="EMBL/GenBank/DDBJ databases">
        <title>Pusillimonas sp. nov., isolated from poultry manure in Taiwan.</title>
        <authorList>
            <person name="Lin S.-Y."/>
            <person name="Tang Y.-S."/>
            <person name="Young C.-C."/>
        </authorList>
    </citation>
    <scope>NUCLEOTIDE SEQUENCE [LARGE SCALE GENOMIC DNA]</scope>
    <source>
        <strain evidence="3 4">CC-YST705</strain>
    </source>
</reference>
<keyword evidence="3" id="KW-0808">Transferase</keyword>
<evidence type="ECO:0000256" key="1">
    <source>
        <dbReference type="SAM" id="MobiDB-lite"/>
    </source>
</evidence>
<evidence type="ECO:0000313" key="4">
    <source>
        <dbReference type="Proteomes" id="UP000776983"/>
    </source>
</evidence>
<dbReference type="InterPro" id="IPR027417">
    <property type="entry name" value="P-loop_NTPase"/>
</dbReference>
<dbReference type="EMBL" id="JACDXW010000002">
    <property type="protein sequence ID" value="MCB5363085.1"/>
    <property type="molecule type" value="Genomic_DNA"/>
</dbReference>
<dbReference type="PANTHER" id="PTHR34383">
    <property type="entry name" value="POLYPHOSPHATE:AMP PHOSPHOTRANSFERASE-RELATED"/>
    <property type="match status" value="1"/>
</dbReference>
<name>A0ABS8CAN3_9BURK</name>
<feature type="domain" description="Polyphosphate kinase-2-related" evidence="2">
    <location>
        <begin position="38"/>
        <end position="273"/>
    </location>
</feature>
<protein>
    <submittedName>
        <fullName evidence="3">Polyphosphate kinase 2 family protein</fullName>
    </submittedName>
</protein>
<dbReference type="Gene3D" id="3.40.50.300">
    <property type="entry name" value="P-loop containing nucleotide triphosphate hydrolases"/>
    <property type="match status" value="1"/>
</dbReference>
<dbReference type="PANTHER" id="PTHR34383:SF3">
    <property type="entry name" value="POLYPHOSPHATE:AMP PHOSPHOTRANSFERASE"/>
    <property type="match status" value="1"/>
</dbReference>
<comment type="caution">
    <text evidence="3">The sequence shown here is derived from an EMBL/GenBank/DDBJ whole genome shotgun (WGS) entry which is preliminary data.</text>
</comment>
<keyword evidence="4" id="KW-1185">Reference proteome</keyword>